<evidence type="ECO:0000313" key="1">
    <source>
        <dbReference type="EMBL" id="AIF16908.1"/>
    </source>
</evidence>
<dbReference type="AlphaFoldDB" id="A0A075HSN1"/>
<organism evidence="1">
    <name type="scientific">uncultured marine group II/III euryarchaeote KM3_75_E04</name>
    <dbReference type="NCBI Taxonomy" id="1456504"/>
    <lineage>
        <taxon>Archaea</taxon>
        <taxon>Methanobacteriati</taxon>
        <taxon>Methanobacteriota</taxon>
        <taxon>environmental samples</taxon>
    </lineage>
</organism>
<reference evidence="1" key="1">
    <citation type="journal article" date="2014" name="Genome Biol. Evol.">
        <title>Pangenome evidence for extensive interdomain horizontal transfer affecting lineage core and shell genes in uncultured planktonic thaumarchaeota and euryarchaeota.</title>
        <authorList>
            <person name="Deschamps P."/>
            <person name="Zivanovic Y."/>
            <person name="Moreira D."/>
            <person name="Rodriguez-Valera F."/>
            <person name="Lopez-Garcia P."/>
        </authorList>
    </citation>
    <scope>NUCLEOTIDE SEQUENCE</scope>
</reference>
<dbReference type="PANTHER" id="PTHR35802">
    <property type="entry name" value="PROTEASE SYNTHASE AND SPORULATION PROTEIN PAI 2"/>
    <property type="match status" value="1"/>
</dbReference>
<protein>
    <submittedName>
        <fullName evidence="1">FMN-binding negative transcriptional regulator (PaiB)</fullName>
    </submittedName>
</protein>
<dbReference type="SUPFAM" id="SSF50475">
    <property type="entry name" value="FMN-binding split barrel"/>
    <property type="match status" value="1"/>
</dbReference>
<dbReference type="Gene3D" id="2.30.110.10">
    <property type="entry name" value="Electron Transport, Fmn-binding Protein, Chain A"/>
    <property type="match status" value="1"/>
</dbReference>
<proteinExistence type="predicted"/>
<dbReference type="InterPro" id="IPR007396">
    <property type="entry name" value="TR_PAI2-type"/>
</dbReference>
<dbReference type="Pfam" id="PF04299">
    <property type="entry name" value="FMN_bind_2"/>
    <property type="match status" value="1"/>
</dbReference>
<dbReference type="PANTHER" id="PTHR35802:SF1">
    <property type="entry name" value="PROTEASE SYNTHASE AND SPORULATION PROTEIN PAI 2"/>
    <property type="match status" value="1"/>
</dbReference>
<dbReference type="EMBL" id="KF901067">
    <property type="protein sequence ID" value="AIF16908.1"/>
    <property type="molecule type" value="Genomic_DNA"/>
</dbReference>
<name>A0A075HSN1_9EURY</name>
<dbReference type="InterPro" id="IPR012349">
    <property type="entry name" value="Split_barrel_FMN-bd"/>
</dbReference>
<gene>
    <name evidence="1" type="primary">paiB</name>
</gene>
<sequence>MAEKVKFACIQAEDGTLCDAVFAPFVIVRRSGKDLLEGHLVKTNPLYELLMRGSLHCRLVFQAADGYVSPSIYAEKPKSGKVVPTWNYVAAQFFGTLKKVADQDLLALLEYQVDQFEHSQGSDWQLSDAPSDYIEQLSQAVFGICFEPARARTHHKLSQNRPTDKTAVIAWTQTLDTPYKTLAYWMSNPDEQ</sequence>
<accession>A0A075HSN1</accession>